<accession>A0A1Y1JNY5</accession>
<keyword evidence="1" id="KW-0472">Membrane</keyword>
<organism evidence="2 3">
    <name type="scientific">Plasmodium gonderi</name>
    <dbReference type="NCBI Taxonomy" id="77519"/>
    <lineage>
        <taxon>Eukaryota</taxon>
        <taxon>Sar</taxon>
        <taxon>Alveolata</taxon>
        <taxon>Apicomplexa</taxon>
        <taxon>Aconoidasida</taxon>
        <taxon>Haemosporida</taxon>
        <taxon>Plasmodiidae</taxon>
        <taxon>Plasmodium</taxon>
        <taxon>Plasmodium (Plasmodium)</taxon>
    </lineage>
</organism>
<dbReference type="Proteomes" id="UP000195521">
    <property type="component" value="Unassembled WGS sequence"/>
</dbReference>
<gene>
    <name evidence="2" type="ORF">PGO_000420</name>
</gene>
<dbReference type="GeneID" id="39744788"/>
<keyword evidence="1" id="KW-1133">Transmembrane helix</keyword>
<proteinExistence type="predicted"/>
<evidence type="ECO:0000313" key="3">
    <source>
        <dbReference type="Proteomes" id="UP000195521"/>
    </source>
</evidence>
<sequence length="281" mass="32977">MMRIKNFYYNGNVKGKKHNIVDNLLDFISLDVLTHNIDQACLGDPFGDPEKWKKEKDLHDYFENFKKIRCNDSDIVLCQKYVNYVRYIDPLYQNNIYNCCDEDEIFSFTCNPSIKCDDEYEPQKLLFEINKSLESLSKKGKETFKEETALQQDVHLSFSSGEDIEHNKIDITPYNTEIRSSTKIMSITDVPSSTEIIYDSSNSNVFHFAIISASVIGTMLFFLYYHMSTKLGSRSHKKKLEKKKNENNYRKEFGEESSTYDLDSMRLDAQERRLYLIYNSV</sequence>
<protein>
    <submittedName>
        <fullName evidence="2">Variable surface protein</fullName>
    </submittedName>
</protein>
<keyword evidence="3" id="KW-1185">Reference proteome</keyword>
<reference evidence="3" key="1">
    <citation type="submission" date="2017-04" db="EMBL/GenBank/DDBJ databases">
        <title>Plasmodium gonderi genome.</title>
        <authorList>
            <person name="Arisue N."/>
            <person name="Honma H."/>
            <person name="Kawai S."/>
            <person name="Tougan T."/>
            <person name="Tanabe K."/>
            <person name="Horii T."/>
        </authorList>
    </citation>
    <scope>NUCLEOTIDE SEQUENCE [LARGE SCALE GENOMIC DNA]</scope>
    <source>
        <strain evidence="3">ATCC 30045</strain>
    </source>
</reference>
<keyword evidence="1" id="KW-0812">Transmembrane</keyword>
<feature type="transmembrane region" description="Helical" evidence="1">
    <location>
        <begin position="205"/>
        <end position="225"/>
    </location>
</feature>
<dbReference type="OrthoDB" id="10309729at2759"/>
<comment type="caution">
    <text evidence="2">The sequence shown here is derived from an EMBL/GenBank/DDBJ whole genome shotgun (WGS) entry which is preliminary data.</text>
</comment>
<dbReference type="AlphaFoldDB" id="A0A1Y1JNY5"/>
<dbReference type="Pfam" id="PF05795">
    <property type="entry name" value="Plasmodium_Vir"/>
    <property type="match status" value="1"/>
</dbReference>
<dbReference type="EMBL" id="BDQF01000050">
    <property type="protein sequence ID" value="GAW83980.1"/>
    <property type="molecule type" value="Genomic_DNA"/>
</dbReference>
<evidence type="ECO:0000256" key="1">
    <source>
        <dbReference type="SAM" id="Phobius"/>
    </source>
</evidence>
<name>A0A1Y1JNY5_PLAGO</name>
<dbReference type="RefSeq" id="XP_028546569.1">
    <property type="nucleotide sequence ID" value="XM_028690768.1"/>
</dbReference>
<dbReference type="InterPro" id="IPR008780">
    <property type="entry name" value="Plasmodium_Vir"/>
</dbReference>
<evidence type="ECO:0000313" key="2">
    <source>
        <dbReference type="EMBL" id="GAW83980.1"/>
    </source>
</evidence>